<comment type="subcellular location">
    <subcellularLocation>
        <location evidence="1">Cell inner membrane</location>
        <topology evidence="1">Multi-pass membrane protein</topology>
    </subcellularLocation>
</comment>
<evidence type="ECO:0000256" key="4">
    <source>
        <dbReference type="ARBA" id="ARBA00022519"/>
    </source>
</evidence>
<keyword evidence="3" id="KW-1003">Cell membrane</keyword>
<comment type="similarity">
    <text evidence="8">Belongs to the TsuA/YedE (TC 9.B.102) family.</text>
</comment>
<dbReference type="RefSeq" id="WP_264138326.1">
    <property type="nucleotide sequence ID" value="NZ_JAOYOD010000001.1"/>
</dbReference>
<keyword evidence="2" id="KW-0813">Transport</keyword>
<gene>
    <name evidence="10" type="ORF">N7U62_12560</name>
</gene>
<feature type="transmembrane region" description="Helical" evidence="9">
    <location>
        <begin position="160"/>
        <end position="181"/>
    </location>
</feature>
<accession>A0ABT3CVC2</accession>
<dbReference type="Pfam" id="PF04143">
    <property type="entry name" value="Sulf_transp"/>
    <property type="match status" value="1"/>
</dbReference>
<proteinExistence type="inferred from homology"/>
<evidence type="ECO:0000256" key="5">
    <source>
        <dbReference type="ARBA" id="ARBA00022692"/>
    </source>
</evidence>
<comment type="caution">
    <text evidence="10">The sequence shown here is derived from an EMBL/GenBank/DDBJ whole genome shotgun (WGS) entry which is preliminary data.</text>
</comment>
<evidence type="ECO:0000256" key="2">
    <source>
        <dbReference type="ARBA" id="ARBA00022448"/>
    </source>
</evidence>
<evidence type="ECO:0000313" key="10">
    <source>
        <dbReference type="EMBL" id="MCV9387503.1"/>
    </source>
</evidence>
<feature type="transmembrane region" description="Helical" evidence="9">
    <location>
        <begin position="61"/>
        <end position="81"/>
    </location>
</feature>
<dbReference type="InterPro" id="IPR007272">
    <property type="entry name" value="Sulf_transp_TsuA/YedE"/>
</dbReference>
<feature type="transmembrane region" description="Helical" evidence="9">
    <location>
        <begin position="12"/>
        <end position="28"/>
    </location>
</feature>
<reference evidence="10 11" key="1">
    <citation type="submission" date="2022-10" db="EMBL/GenBank/DDBJ databases">
        <title>Comparative genomics and taxonomic characterization of three novel marine species of genus Reichenbachiella exhibiting antioxidant and polysaccharide degradation activities.</title>
        <authorList>
            <person name="Muhammad N."/>
            <person name="Lee Y.-J."/>
            <person name="Ko J."/>
            <person name="Kim S.-G."/>
        </authorList>
    </citation>
    <scope>NUCLEOTIDE SEQUENCE [LARGE SCALE GENOMIC DNA]</scope>
    <source>
        <strain evidence="10 11">ABR2-5</strain>
    </source>
</reference>
<dbReference type="EMBL" id="JAOYOD010000001">
    <property type="protein sequence ID" value="MCV9387503.1"/>
    <property type="molecule type" value="Genomic_DNA"/>
</dbReference>
<keyword evidence="11" id="KW-1185">Reference proteome</keyword>
<dbReference type="Proteomes" id="UP001300692">
    <property type="component" value="Unassembled WGS sequence"/>
</dbReference>
<evidence type="ECO:0000256" key="9">
    <source>
        <dbReference type="SAM" id="Phobius"/>
    </source>
</evidence>
<feature type="transmembrane region" description="Helical" evidence="9">
    <location>
        <begin position="120"/>
        <end position="139"/>
    </location>
</feature>
<organism evidence="10 11">
    <name type="scientific">Reichenbachiella ulvae</name>
    <dbReference type="NCBI Taxonomy" id="2980104"/>
    <lineage>
        <taxon>Bacteria</taxon>
        <taxon>Pseudomonadati</taxon>
        <taxon>Bacteroidota</taxon>
        <taxon>Cytophagia</taxon>
        <taxon>Cytophagales</taxon>
        <taxon>Reichenbachiellaceae</taxon>
        <taxon>Reichenbachiella</taxon>
    </lineage>
</organism>
<keyword evidence="7 9" id="KW-0472">Membrane</keyword>
<evidence type="ECO:0000256" key="3">
    <source>
        <dbReference type="ARBA" id="ARBA00022475"/>
    </source>
</evidence>
<evidence type="ECO:0000256" key="7">
    <source>
        <dbReference type="ARBA" id="ARBA00023136"/>
    </source>
</evidence>
<keyword evidence="6 9" id="KW-1133">Transmembrane helix</keyword>
<keyword evidence="5 9" id="KW-0812">Transmembrane</keyword>
<sequence length="187" mass="20331">MEWISQPWPWYVGGPLIAGVLVALMYFGKRFGISSNLETMCSIAGAGRWVDYFRVDWKQNVWNLVFVLGTLIGGYISHVYLTPDTAVAISESTKESLIQYGIANPGADYLPLEIFSWDNLMTLQGMIMLLGGGILVGFGTRYAGGCTSGHAITGLSNLELPSLVAVIGFFIGGLLMTHLILPHLLTL</sequence>
<dbReference type="PANTHER" id="PTHR30574:SF1">
    <property type="entry name" value="SULPHUR TRANSPORT DOMAIN-CONTAINING PROTEIN"/>
    <property type="match status" value="1"/>
</dbReference>
<dbReference type="PANTHER" id="PTHR30574">
    <property type="entry name" value="INNER MEMBRANE PROTEIN YEDE"/>
    <property type="match status" value="1"/>
</dbReference>
<name>A0ABT3CVC2_9BACT</name>
<keyword evidence="4" id="KW-0997">Cell inner membrane</keyword>
<evidence type="ECO:0000256" key="8">
    <source>
        <dbReference type="ARBA" id="ARBA00035655"/>
    </source>
</evidence>
<protein>
    <submittedName>
        <fullName evidence="10">YeeE/YedE family protein</fullName>
    </submittedName>
</protein>
<evidence type="ECO:0000256" key="1">
    <source>
        <dbReference type="ARBA" id="ARBA00004429"/>
    </source>
</evidence>
<evidence type="ECO:0000313" key="11">
    <source>
        <dbReference type="Proteomes" id="UP001300692"/>
    </source>
</evidence>
<evidence type="ECO:0000256" key="6">
    <source>
        <dbReference type="ARBA" id="ARBA00022989"/>
    </source>
</evidence>